<dbReference type="CDD" id="cd12152">
    <property type="entry name" value="F1-ATPase_delta"/>
    <property type="match status" value="1"/>
</dbReference>
<evidence type="ECO:0000256" key="10">
    <source>
        <dbReference type="ARBA" id="ARBA00023136"/>
    </source>
</evidence>
<feature type="domain" description="ATP synthase F1 complex delta/epsilon subunit N-terminal" evidence="15">
    <location>
        <begin position="36"/>
        <end position="105"/>
    </location>
</feature>
<evidence type="ECO:0000256" key="8">
    <source>
        <dbReference type="ARBA" id="ARBA00023065"/>
    </source>
</evidence>
<dbReference type="SUPFAM" id="SSF51344">
    <property type="entry name" value="Epsilon subunit of F1F0-ATP synthase N-terminal domain"/>
    <property type="match status" value="1"/>
</dbReference>
<evidence type="ECO:0000313" key="17">
    <source>
        <dbReference type="Proteomes" id="UP000308014"/>
    </source>
</evidence>
<dbReference type="HAMAP" id="MF_00530">
    <property type="entry name" value="ATP_synth_epsil_bac"/>
    <property type="match status" value="1"/>
</dbReference>
<dbReference type="GO" id="GO:0045259">
    <property type="term" value="C:proton-transporting ATP synthase complex"/>
    <property type="evidence" value="ECO:0007669"/>
    <property type="project" value="UniProtKB-KW"/>
</dbReference>
<evidence type="ECO:0000256" key="4">
    <source>
        <dbReference type="ARBA" id="ARBA00022448"/>
    </source>
</evidence>
<evidence type="ECO:0000256" key="5">
    <source>
        <dbReference type="ARBA" id="ARBA00022781"/>
    </source>
</evidence>
<proteinExistence type="inferred from homology"/>
<evidence type="ECO:0000259" key="15">
    <source>
        <dbReference type="Pfam" id="PF02823"/>
    </source>
</evidence>
<evidence type="ECO:0000256" key="14">
    <source>
        <dbReference type="SAM" id="MobiDB-lite"/>
    </source>
</evidence>
<feature type="region of interest" description="Disordered" evidence="14">
    <location>
        <begin position="184"/>
        <end position="242"/>
    </location>
</feature>
<feature type="compositionally biased region" description="Polar residues" evidence="14">
    <location>
        <begin position="623"/>
        <end position="636"/>
    </location>
</feature>
<dbReference type="Gene3D" id="2.60.15.10">
    <property type="entry name" value="F0F1 ATP synthase delta/epsilon subunit, N-terminal"/>
    <property type="match status" value="1"/>
</dbReference>
<keyword evidence="9" id="KW-0496">Mitochondrion</keyword>
<keyword evidence="4" id="KW-0813">Transport</keyword>
<feature type="compositionally biased region" description="Low complexity" evidence="14">
    <location>
        <begin position="566"/>
        <end position="583"/>
    </location>
</feature>
<organism evidence="16 17">
    <name type="scientific">Aureobasidium pullulans</name>
    <name type="common">Black yeast</name>
    <name type="synonym">Pullularia pullulans</name>
    <dbReference type="NCBI Taxonomy" id="5580"/>
    <lineage>
        <taxon>Eukaryota</taxon>
        <taxon>Fungi</taxon>
        <taxon>Dikarya</taxon>
        <taxon>Ascomycota</taxon>
        <taxon>Pezizomycotina</taxon>
        <taxon>Dothideomycetes</taxon>
        <taxon>Dothideomycetidae</taxon>
        <taxon>Dothideales</taxon>
        <taxon>Saccotheciaceae</taxon>
        <taxon>Aureobasidium</taxon>
    </lineage>
</organism>
<sequence length="645" mass="69350">MNSFRVARAALRVRPTAFAAPLARRGYADVAADKIQLSLSLPHQAIYKSQDVVQVNIPAETGDMGVLASHVPSIEQLRPGLVEVIEESAGSKQFFLSGGFATVQPGSKLSINAVEGYPLEDFSAEAVRNQIAEAQKIASGSGSEQDIAEAKIELERRPNAPDVVGSIRQPGRVADRIRAINSLQQLPSNIPAKPKKPDPPSMPQIYPLPGEDFLPASPFPRRDSAQSPVRPQTPLSKSQPLMNPLVHCPMPKRYQPQLSANIEKGAIPDTFDQSVCYRHGRKLKPRKSMPAGMDKTFSGAYVPTGPSIRQQVDPLSPWSIGRRLAKTSGTTVSPDICPDCLAEEDIIKRESRIDAHAPQAPATHLIRSASSSVFTERGTPPESDQSSNVLVGTTLDNQTVNIPGATVSDLPPDKFGGIVATDLGNMIDAIIVEHSGSLGKVISNIRNGMPDSDWTQRLSRDLAKVSEAVASLPEDDIKHTPAFSRNINGRRSIILDASPDSLRKRAKTMPELLDLIDAATEEFGLTSSDSGKQEFNMDLQHMPGDFPRSPSTFPPQAITPFAVRHSAPSTPAASVSPFPSPQSLGSAPIPEPSRTAYQARGVEPSLPEADEDEATLVEPEIMLQSTNEPSSRNQATIVPVEAPST</sequence>
<keyword evidence="7" id="KW-0809">Transit peptide</keyword>
<feature type="compositionally biased region" description="Polar residues" evidence="14">
    <location>
        <begin position="225"/>
        <end position="241"/>
    </location>
</feature>
<dbReference type="Pfam" id="PF02823">
    <property type="entry name" value="ATP-synt_DE_N"/>
    <property type="match status" value="1"/>
</dbReference>
<evidence type="ECO:0000256" key="9">
    <source>
        <dbReference type="ARBA" id="ARBA00023128"/>
    </source>
</evidence>
<protein>
    <recommendedName>
        <fullName evidence="3">ATP synthase subunit delta, mitochondrial</fullName>
    </recommendedName>
    <alternativeName>
        <fullName evidence="13">F-ATPase delta subunit</fullName>
    </alternativeName>
</protein>
<keyword evidence="10" id="KW-0472">Membrane</keyword>
<keyword evidence="11" id="KW-0139">CF(1)</keyword>
<keyword evidence="8" id="KW-0406">Ion transport</keyword>
<evidence type="ECO:0000256" key="12">
    <source>
        <dbReference type="ARBA" id="ARBA00023310"/>
    </source>
</evidence>
<dbReference type="InterPro" id="IPR036771">
    <property type="entry name" value="ATPsynth_dsu/esu_N"/>
</dbReference>
<gene>
    <name evidence="16" type="ORF">D6D24_03168</name>
</gene>
<evidence type="ECO:0000256" key="2">
    <source>
        <dbReference type="ARBA" id="ARBA00005712"/>
    </source>
</evidence>
<dbReference type="GO" id="GO:0005743">
    <property type="term" value="C:mitochondrial inner membrane"/>
    <property type="evidence" value="ECO:0007669"/>
    <property type="project" value="UniProtKB-SubCell"/>
</dbReference>
<dbReference type="AlphaFoldDB" id="A0A4S8W400"/>
<evidence type="ECO:0000256" key="13">
    <source>
        <dbReference type="ARBA" id="ARBA00031669"/>
    </source>
</evidence>
<dbReference type="PANTHER" id="PTHR13822">
    <property type="entry name" value="ATP SYNTHASE DELTA/EPSILON CHAIN"/>
    <property type="match status" value="1"/>
</dbReference>
<feature type="region of interest" description="Disordered" evidence="14">
    <location>
        <begin position="565"/>
        <end position="645"/>
    </location>
</feature>
<dbReference type="InterPro" id="IPR001469">
    <property type="entry name" value="ATP_synth_F1_dsu/esu"/>
</dbReference>
<dbReference type="EMBL" id="QZAJ01000077">
    <property type="protein sequence ID" value="THW18816.1"/>
    <property type="molecule type" value="Genomic_DNA"/>
</dbReference>
<dbReference type="InterPro" id="IPR020546">
    <property type="entry name" value="ATP_synth_F1_dsu/esu_N"/>
</dbReference>
<evidence type="ECO:0000256" key="11">
    <source>
        <dbReference type="ARBA" id="ARBA00023196"/>
    </source>
</evidence>
<dbReference type="Proteomes" id="UP000308014">
    <property type="component" value="Unassembled WGS sequence"/>
</dbReference>
<evidence type="ECO:0000256" key="7">
    <source>
        <dbReference type="ARBA" id="ARBA00022946"/>
    </source>
</evidence>
<keyword evidence="6" id="KW-0999">Mitochondrion inner membrane</keyword>
<reference evidence="16 17" key="1">
    <citation type="submission" date="2018-10" db="EMBL/GenBank/DDBJ databases">
        <title>Fifty Aureobasidium pullulans genomes reveal a recombining polyextremotolerant generalist.</title>
        <authorList>
            <person name="Gostincar C."/>
            <person name="Turk M."/>
            <person name="Zajc J."/>
            <person name="Gunde-Cimerman N."/>
        </authorList>
    </citation>
    <scope>NUCLEOTIDE SEQUENCE [LARGE SCALE GENOMIC DNA]</scope>
    <source>
        <strain evidence="16 17">EXF-11318</strain>
    </source>
</reference>
<evidence type="ECO:0000256" key="6">
    <source>
        <dbReference type="ARBA" id="ARBA00022792"/>
    </source>
</evidence>
<accession>A0A4S8W400</accession>
<name>A0A4S8W400_AURPU</name>
<dbReference type="Gene3D" id="6.10.140.880">
    <property type="match status" value="1"/>
</dbReference>
<keyword evidence="12" id="KW-0066">ATP synthesis</keyword>
<comment type="subcellular location">
    <subcellularLocation>
        <location evidence="1">Mitochondrion inner membrane</location>
    </subcellularLocation>
</comment>
<evidence type="ECO:0000256" key="1">
    <source>
        <dbReference type="ARBA" id="ARBA00004273"/>
    </source>
</evidence>
<comment type="caution">
    <text evidence="16">The sequence shown here is derived from an EMBL/GenBank/DDBJ whole genome shotgun (WGS) entry which is preliminary data.</text>
</comment>
<dbReference type="GO" id="GO:0046933">
    <property type="term" value="F:proton-transporting ATP synthase activity, rotational mechanism"/>
    <property type="evidence" value="ECO:0007669"/>
    <property type="project" value="InterPro"/>
</dbReference>
<keyword evidence="5" id="KW-0375">Hydrogen ion transport</keyword>
<dbReference type="FunFam" id="2.60.15.10:FF:000003">
    <property type="entry name" value="ATP synthase subunit delta, mitochondrial"/>
    <property type="match status" value="1"/>
</dbReference>
<comment type="similarity">
    <text evidence="2">Belongs to the ATPase epsilon chain family.</text>
</comment>
<evidence type="ECO:0000313" key="16">
    <source>
        <dbReference type="EMBL" id="THW18816.1"/>
    </source>
</evidence>
<dbReference type="PANTHER" id="PTHR13822:SF7">
    <property type="entry name" value="ATP SYNTHASE SUBUNIT DELTA, MITOCHONDRIAL"/>
    <property type="match status" value="1"/>
</dbReference>
<evidence type="ECO:0000256" key="3">
    <source>
        <dbReference type="ARBA" id="ARBA00016960"/>
    </source>
</evidence>